<reference evidence="7" key="1">
    <citation type="journal article" date="2023" name="Mol. Biol. Evol.">
        <title>Third-Generation Sequencing Reveals the Adaptive Role of the Epigenome in Three Deep-Sea Polychaetes.</title>
        <authorList>
            <person name="Perez M."/>
            <person name="Aroh O."/>
            <person name="Sun Y."/>
            <person name="Lan Y."/>
            <person name="Juniper S.K."/>
            <person name="Young C.R."/>
            <person name="Angers B."/>
            <person name="Qian P.Y."/>
        </authorList>
    </citation>
    <scope>NUCLEOTIDE SEQUENCE</scope>
    <source>
        <strain evidence="7">P08H-3</strain>
    </source>
</reference>
<dbReference type="InterPro" id="IPR036869">
    <property type="entry name" value="J_dom_sf"/>
</dbReference>
<dbReference type="PANTHER" id="PTHR44303:SF2">
    <property type="entry name" value="DNAJ HOMOLOG SUBFAMILY C MEMBER 16"/>
    <property type="match status" value="1"/>
</dbReference>
<accession>A0AAD9K115</accession>
<dbReference type="InterPro" id="IPR052448">
    <property type="entry name" value="DnaJ_C16_autophagy_reg"/>
</dbReference>
<evidence type="ECO:0000259" key="6">
    <source>
        <dbReference type="PROSITE" id="PS50076"/>
    </source>
</evidence>
<dbReference type="PROSITE" id="PS00636">
    <property type="entry name" value="DNAJ_1"/>
    <property type="match status" value="1"/>
</dbReference>
<organism evidence="7 8">
    <name type="scientific">Paralvinella palmiformis</name>
    <dbReference type="NCBI Taxonomy" id="53620"/>
    <lineage>
        <taxon>Eukaryota</taxon>
        <taxon>Metazoa</taxon>
        <taxon>Spiralia</taxon>
        <taxon>Lophotrochozoa</taxon>
        <taxon>Annelida</taxon>
        <taxon>Polychaeta</taxon>
        <taxon>Sedentaria</taxon>
        <taxon>Canalipalpata</taxon>
        <taxon>Terebellida</taxon>
        <taxon>Terebelliformia</taxon>
        <taxon>Alvinellidae</taxon>
        <taxon>Paralvinella</taxon>
    </lineage>
</organism>
<gene>
    <name evidence="7" type="ORF">LSH36_103g00005</name>
</gene>
<dbReference type="Pfam" id="PF00085">
    <property type="entry name" value="Thioredoxin"/>
    <property type="match status" value="1"/>
</dbReference>
<evidence type="ECO:0000256" key="1">
    <source>
        <dbReference type="ARBA" id="ARBA00004163"/>
    </source>
</evidence>
<evidence type="ECO:0000256" key="4">
    <source>
        <dbReference type="ARBA" id="ARBA00035002"/>
    </source>
</evidence>
<dbReference type="InterPro" id="IPR036249">
    <property type="entry name" value="Thioredoxin-like_sf"/>
</dbReference>
<keyword evidence="3" id="KW-0072">Autophagy</keyword>
<dbReference type="InterPro" id="IPR018253">
    <property type="entry name" value="DnaJ_domain_CS"/>
</dbReference>
<dbReference type="GO" id="GO:0006914">
    <property type="term" value="P:autophagy"/>
    <property type="evidence" value="ECO:0007669"/>
    <property type="project" value="UniProtKB-KW"/>
</dbReference>
<keyword evidence="8" id="KW-1185">Reference proteome</keyword>
<dbReference type="Pfam" id="PF00226">
    <property type="entry name" value="DnaJ"/>
    <property type="match status" value="1"/>
</dbReference>
<dbReference type="PRINTS" id="PR00625">
    <property type="entry name" value="JDOMAIN"/>
</dbReference>
<dbReference type="AlphaFoldDB" id="A0AAD9K115"/>
<comment type="subcellular location">
    <subcellularLocation>
        <location evidence="1">Endoplasmic reticulum membrane</location>
        <topology evidence="1">Single-pass type IV membrane protein</topology>
    </subcellularLocation>
</comment>
<dbReference type="GO" id="GO:0005789">
    <property type="term" value="C:endoplasmic reticulum membrane"/>
    <property type="evidence" value="ECO:0007669"/>
    <property type="project" value="UniProtKB-SubCell"/>
</dbReference>
<evidence type="ECO:0000313" key="8">
    <source>
        <dbReference type="Proteomes" id="UP001208570"/>
    </source>
</evidence>
<dbReference type="InterPro" id="IPR013766">
    <property type="entry name" value="Thioredoxin_domain"/>
</dbReference>
<dbReference type="SUPFAM" id="SSF46565">
    <property type="entry name" value="Chaperone J-domain"/>
    <property type="match status" value="1"/>
</dbReference>
<dbReference type="PANTHER" id="PTHR44303">
    <property type="entry name" value="DNAJ HOMOLOG SUBFAMILY C MEMBER 16"/>
    <property type="match status" value="1"/>
</dbReference>
<dbReference type="Gene3D" id="3.40.30.10">
    <property type="entry name" value="Glutaredoxin"/>
    <property type="match status" value="1"/>
</dbReference>
<dbReference type="SUPFAM" id="SSF52833">
    <property type="entry name" value="Thioredoxin-like"/>
    <property type="match status" value="1"/>
</dbReference>
<comment type="function">
    <text evidence="4">Plays an important role in regulating the size of autophagosomes during the formation process.</text>
</comment>
<sequence length="794" mass="91995">MWAFIYNNTPAKMIVYPKCTTICMVLLLLLQDTVTEEDLYKILGVRKSASSQEIKKAYKQLAKEWHPDKNRDDPTANERFMKINEAYETLSDSAKRSQYDNFGTTAGSMQPDHRGGGGPFQGFRGFESFFTDGPFGFSFGGGGSDASLEKFRLTIGIYESKVIPESKQKPYLLFAYADFCYQCMQVQGMWERIRGDLDTIGLGVGTVHVHIDQPLARRLKVSSIPAFVAIVNGKPIHYNQRQYSIVLLREFVRNLVPTAVVKDLTDSNYEDFISNWQNTNKVSMIFCDDGAKKSMRYLYAAYANRNQVLAGYLQKNSPDTVGFRRKYGVNHFGETLILFNENLETPVAQINQYVPIVGGEFSFFTLINQMKNIPRNTMDQVIESNNYLTVPRLSSQQVFDHLCPPLSSKRSKKKIPDHQEYLDSFRHYAQHHQDPDDRVKYGYLWEDTQTAFVKQITKGQGLANETLGTLKVAVIWRKDEHKLLYDWLEDGWYLESGLLQQSRRRLNRLVDWALQSSDILPFVMELQHDLIDEHRDNLLTRIKNRLWDWYDVIWDKITSVDEITMITVATTIVFIVVIGLMMKSMVAIEEEKFKAEYGEKSKKSKNKQRNHDIRPTVYVHPLCTENFEDMLLRTEPGVRTIVILVDEESQHKLLEQFAAVVHPYSRTDAFKFAFLQLEQYLPWYRRLLEETIDNKRKLHTINMKNCIGTVLAINGPRRYYCMYHAYAEKSIGKQRNGGAFMGFEADSSDEELSADDLKLFQSDLLAGFGTWMERLIEGTLKRYRVDLWPNMYLL</sequence>
<feature type="domain" description="J" evidence="6">
    <location>
        <begin position="38"/>
        <end position="103"/>
    </location>
</feature>
<evidence type="ECO:0000313" key="7">
    <source>
        <dbReference type="EMBL" id="KAK2162118.1"/>
    </source>
</evidence>
<proteinExistence type="predicted"/>
<evidence type="ECO:0000256" key="3">
    <source>
        <dbReference type="ARBA" id="ARBA00023006"/>
    </source>
</evidence>
<dbReference type="CDD" id="cd06257">
    <property type="entry name" value="DnaJ"/>
    <property type="match status" value="1"/>
</dbReference>
<name>A0AAD9K115_9ANNE</name>
<evidence type="ECO:0000256" key="2">
    <source>
        <dbReference type="ARBA" id="ARBA00020921"/>
    </source>
</evidence>
<protein>
    <recommendedName>
        <fullName evidence="2">DnaJ homolog subfamily C member 16</fullName>
    </recommendedName>
    <alternativeName>
        <fullName evidence="5">Endoplasmic reticulum DNA J domain-containing protein 8</fullName>
    </alternativeName>
</protein>
<dbReference type="PROSITE" id="PS50076">
    <property type="entry name" value="DNAJ_2"/>
    <property type="match status" value="1"/>
</dbReference>
<dbReference type="Gene3D" id="1.10.287.110">
    <property type="entry name" value="DnaJ domain"/>
    <property type="match status" value="1"/>
</dbReference>
<dbReference type="EMBL" id="JAODUP010000103">
    <property type="protein sequence ID" value="KAK2162118.1"/>
    <property type="molecule type" value="Genomic_DNA"/>
</dbReference>
<dbReference type="Proteomes" id="UP001208570">
    <property type="component" value="Unassembled WGS sequence"/>
</dbReference>
<evidence type="ECO:0000256" key="5">
    <source>
        <dbReference type="ARBA" id="ARBA00035043"/>
    </source>
</evidence>
<dbReference type="SMART" id="SM00271">
    <property type="entry name" value="DnaJ"/>
    <property type="match status" value="1"/>
</dbReference>
<dbReference type="InterPro" id="IPR001623">
    <property type="entry name" value="DnaJ_domain"/>
</dbReference>
<comment type="caution">
    <text evidence="7">The sequence shown here is derived from an EMBL/GenBank/DDBJ whole genome shotgun (WGS) entry which is preliminary data.</text>
</comment>